<dbReference type="InterPro" id="IPR045584">
    <property type="entry name" value="Pilin-like"/>
</dbReference>
<dbReference type="PROSITE" id="PS00409">
    <property type="entry name" value="PROKAR_NTER_METHYL"/>
    <property type="match status" value="1"/>
</dbReference>
<reference evidence="5 6" key="1">
    <citation type="submission" date="2017-08" db="EMBL/GenBank/DDBJ databases">
        <title>WGS of Clinical strains of the CDC Group NO-1 linked to zoonotic infections in humans.</title>
        <authorList>
            <person name="Bernier A.-M."/>
            <person name="Bernard K."/>
        </authorList>
    </citation>
    <scope>NUCLEOTIDE SEQUENCE [LARGE SCALE GENOMIC DNA]</scope>
    <source>
        <strain evidence="5 6">NML91-0035</strain>
    </source>
</reference>
<name>A0A2A2T578_9BURK</name>
<evidence type="ECO:0000256" key="3">
    <source>
        <dbReference type="RuleBase" id="RU000389"/>
    </source>
</evidence>
<organism evidence="5 6">
    <name type="scientific">Vandammella animalimorsus</name>
    <dbReference type="NCBI Taxonomy" id="2029117"/>
    <lineage>
        <taxon>Bacteria</taxon>
        <taxon>Pseudomonadati</taxon>
        <taxon>Pseudomonadota</taxon>
        <taxon>Betaproteobacteria</taxon>
        <taxon>Burkholderiales</taxon>
        <taxon>Comamonadaceae</taxon>
        <taxon>Vandammella</taxon>
    </lineage>
</organism>
<comment type="caution">
    <text evidence="5">The sequence shown here is derived from an EMBL/GenBank/DDBJ whole genome shotgun (WGS) entry which is preliminary data.</text>
</comment>
<dbReference type="NCBIfam" id="TIGR02532">
    <property type="entry name" value="IV_pilin_GFxxxE"/>
    <property type="match status" value="1"/>
</dbReference>
<comment type="similarity">
    <text evidence="1 3">Belongs to the N-Me-Phe pilin family.</text>
</comment>
<dbReference type="PANTHER" id="PTHR30093:SF34">
    <property type="entry name" value="PREPILIN PEPTIDASE-DEPENDENT PROTEIN D"/>
    <property type="match status" value="1"/>
</dbReference>
<dbReference type="Gene3D" id="3.30.700.10">
    <property type="entry name" value="Glycoprotein, Type 4 Pilin"/>
    <property type="match status" value="1"/>
</dbReference>
<dbReference type="Pfam" id="PF00114">
    <property type="entry name" value="Pilin"/>
    <property type="match status" value="1"/>
</dbReference>
<proteinExistence type="inferred from homology"/>
<keyword evidence="4" id="KW-0472">Membrane</keyword>
<dbReference type="SUPFAM" id="SSF54523">
    <property type="entry name" value="Pili subunits"/>
    <property type="match status" value="1"/>
</dbReference>
<dbReference type="GeneID" id="93874313"/>
<evidence type="ECO:0000313" key="5">
    <source>
        <dbReference type="EMBL" id="PAX16608.1"/>
    </source>
</evidence>
<dbReference type="PANTHER" id="PTHR30093">
    <property type="entry name" value="GENERAL SECRETION PATHWAY PROTEIN G"/>
    <property type="match status" value="1"/>
</dbReference>
<gene>
    <name evidence="5" type="ORF">CLI92_07665</name>
</gene>
<keyword evidence="4" id="KW-0812">Transmembrane</keyword>
<evidence type="ECO:0000256" key="4">
    <source>
        <dbReference type="SAM" id="Phobius"/>
    </source>
</evidence>
<accession>A0A2A2T578</accession>
<keyword evidence="2" id="KW-0488">Methylation</keyword>
<evidence type="ECO:0000256" key="2">
    <source>
        <dbReference type="ARBA" id="ARBA00022481"/>
    </source>
</evidence>
<feature type="transmembrane region" description="Helical" evidence="4">
    <location>
        <begin position="12"/>
        <end position="32"/>
    </location>
</feature>
<dbReference type="EMBL" id="NTBI01000006">
    <property type="protein sequence ID" value="PAX16608.1"/>
    <property type="molecule type" value="Genomic_DNA"/>
</dbReference>
<dbReference type="Pfam" id="PF07963">
    <property type="entry name" value="N_methyl"/>
    <property type="match status" value="1"/>
</dbReference>
<dbReference type="InterPro" id="IPR012902">
    <property type="entry name" value="N_methyl_site"/>
</dbReference>
<dbReference type="AlphaFoldDB" id="A0A2A2T578"/>
<protein>
    <submittedName>
        <fullName evidence="5">Prepilin-type cleavage/methylation domain-containing protein</fullName>
    </submittedName>
</protein>
<dbReference type="GO" id="GO:0007155">
    <property type="term" value="P:cell adhesion"/>
    <property type="evidence" value="ECO:0007669"/>
    <property type="project" value="InterPro"/>
</dbReference>
<keyword evidence="3" id="KW-0281">Fimbrium</keyword>
<dbReference type="Proteomes" id="UP000217780">
    <property type="component" value="Unassembled WGS sequence"/>
</dbReference>
<dbReference type="GO" id="GO:0009289">
    <property type="term" value="C:pilus"/>
    <property type="evidence" value="ECO:0007669"/>
    <property type="project" value="InterPro"/>
</dbReference>
<dbReference type="InterPro" id="IPR001082">
    <property type="entry name" value="Pilin"/>
</dbReference>
<evidence type="ECO:0000256" key="1">
    <source>
        <dbReference type="ARBA" id="ARBA00005233"/>
    </source>
</evidence>
<evidence type="ECO:0000313" key="6">
    <source>
        <dbReference type="Proteomes" id="UP000217780"/>
    </source>
</evidence>
<sequence>MKASLQKGFTLIELMIVVAIIGILAAVALPAYQDYTARSQMAEAFSLAGGQKGTVSEFHTNTGNWPSNNASAGMAAPASIKGKYVAQVATTGGRITATMQATGVSQGIQGKTLTLSGIAGATAGSYDWRCSSNALAKFLPSSCR</sequence>
<dbReference type="RefSeq" id="WP_095542272.1">
    <property type="nucleotide sequence ID" value="NZ_NSJC01000006.1"/>
</dbReference>
<keyword evidence="4" id="KW-1133">Transmembrane helix</keyword>